<dbReference type="EMBL" id="CP003257">
    <property type="protein sequence ID" value="AEX85224.1"/>
    <property type="molecule type" value="Genomic_DNA"/>
</dbReference>
<dbReference type="AlphaFoldDB" id="H2J6V9"/>
<evidence type="ECO:0000259" key="2">
    <source>
        <dbReference type="PROSITE" id="PS51178"/>
    </source>
</evidence>
<dbReference type="HOGENOM" id="CLU_1568866_0_0_0"/>
<dbReference type="InterPro" id="IPR005543">
    <property type="entry name" value="PASTA_dom"/>
</dbReference>
<name>H2J6V9_MARPK</name>
<sequence>MKNVFRYIKKGIKNLILFILGLITGGTIFFLLIFAFVNANTYVSIPSLMGEDKETAINALKEKGLIPIVKGVGDSVLYTDPPANTKVKKGRHVFIQLGRIEKLKVPDLIGIPVEVAEEFLTEYKLKYKIIKIYYPDEKIETVIDMTPKPNTPVMEGDTIILKVASSEVNK</sequence>
<keyword evidence="4" id="KW-1185">Reference proteome</keyword>
<dbReference type="OrthoDB" id="46820at2"/>
<protein>
    <recommendedName>
        <fullName evidence="2">PASTA domain-containing protein</fullName>
    </recommendedName>
</protein>
<proteinExistence type="predicted"/>
<dbReference type="Gene3D" id="3.30.10.20">
    <property type="match status" value="2"/>
</dbReference>
<keyword evidence="1" id="KW-0472">Membrane</keyword>
<evidence type="ECO:0000313" key="4">
    <source>
        <dbReference type="Proteomes" id="UP000007161"/>
    </source>
</evidence>
<accession>H2J6V9</accession>
<feature type="domain" description="PASTA" evidence="2">
    <location>
        <begin position="99"/>
        <end position="165"/>
    </location>
</feature>
<organism evidence="3 4">
    <name type="scientific">Marinitoga piezophila (strain DSM 14283 / JCM 11233 / KA3)</name>
    <dbReference type="NCBI Taxonomy" id="443254"/>
    <lineage>
        <taxon>Bacteria</taxon>
        <taxon>Thermotogati</taxon>
        <taxon>Thermotogota</taxon>
        <taxon>Thermotogae</taxon>
        <taxon>Petrotogales</taxon>
        <taxon>Petrotogaceae</taxon>
        <taxon>Marinitoga</taxon>
    </lineage>
</organism>
<dbReference type="CDD" id="cd06577">
    <property type="entry name" value="PASTA_pknB"/>
    <property type="match status" value="2"/>
</dbReference>
<dbReference type="SMART" id="SM00740">
    <property type="entry name" value="PASTA"/>
    <property type="match status" value="2"/>
</dbReference>
<dbReference type="KEGG" id="mpz:Marpi_0800"/>
<evidence type="ECO:0000313" key="3">
    <source>
        <dbReference type="EMBL" id="AEX85224.1"/>
    </source>
</evidence>
<dbReference type="Pfam" id="PF03793">
    <property type="entry name" value="PASTA"/>
    <property type="match status" value="2"/>
</dbReference>
<feature type="domain" description="PASTA" evidence="2">
    <location>
        <begin position="39"/>
        <end position="98"/>
    </location>
</feature>
<feature type="transmembrane region" description="Helical" evidence="1">
    <location>
        <begin position="12"/>
        <end position="37"/>
    </location>
</feature>
<gene>
    <name evidence="3" type="ordered locus">Marpi_0800</name>
</gene>
<evidence type="ECO:0000256" key="1">
    <source>
        <dbReference type="SAM" id="Phobius"/>
    </source>
</evidence>
<dbReference type="RefSeq" id="WP_014296296.1">
    <property type="nucleotide sequence ID" value="NC_016751.1"/>
</dbReference>
<dbReference type="eggNOG" id="COG2815">
    <property type="taxonomic scope" value="Bacteria"/>
</dbReference>
<keyword evidence="1" id="KW-0812">Transmembrane</keyword>
<reference evidence="4" key="2">
    <citation type="submission" date="2012-01" db="EMBL/GenBank/DDBJ databases">
        <title>Complete sequence of chromosome of Marinitoga piezophila KA3.</title>
        <authorList>
            <person name="Lucas S."/>
            <person name="Han J."/>
            <person name="Lapidus A."/>
            <person name="Cheng J.-F."/>
            <person name="Goodwin L."/>
            <person name="Pitluck S."/>
            <person name="Peters L."/>
            <person name="Mikhailova N."/>
            <person name="Teshima H."/>
            <person name="Detter J.C."/>
            <person name="Han C."/>
            <person name="Tapia R."/>
            <person name="Land M."/>
            <person name="Hauser L."/>
            <person name="Kyrpides N."/>
            <person name="Ivanova N."/>
            <person name="Pagani I."/>
            <person name="Jebbar M."/>
            <person name="Vannier P."/>
            <person name="Oger P."/>
            <person name="Cario A."/>
            <person name="Bartlett D."/>
            <person name="Noll K.M."/>
            <person name="Woyke T."/>
        </authorList>
    </citation>
    <scope>NUCLEOTIDE SEQUENCE [LARGE SCALE GENOMIC DNA]</scope>
    <source>
        <strain evidence="4">DSM 14283 / JCM 11233 / KA3</strain>
    </source>
</reference>
<keyword evidence="1" id="KW-1133">Transmembrane helix</keyword>
<dbReference type="STRING" id="443254.Marpi_0800"/>
<reference evidence="3 4" key="1">
    <citation type="journal article" date="2012" name="J. Bacteriol.">
        <title>Complete Genome Sequence of the Thermophilic, Piezophilic, Heterotrophic Bacterium Marinitoga piezophila KA3.</title>
        <authorList>
            <person name="Lucas S."/>
            <person name="Han J."/>
            <person name="Lapidus A."/>
            <person name="Cheng J.F."/>
            <person name="Goodwin L.A."/>
            <person name="Pitluck S."/>
            <person name="Peters L."/>
            <person name="Mikhailova N."/>
            <person name="Teshima H."/>
            <person name="Detter J.C."/>
            <person name="Han C."/>
            <person name="Tapia R."/>
            <person name="Land M."/>
            <person name="Hauser L."/>
            <person name="Kyrpides N.C."/>
            <person name="Ivanova N."/>
            <person name="Pagani I."/>
            <person name="Vannier P."/>
            <person name="Oger P."/>
            <person name="Bartlett D.H."/>
            <person name="Noll K.M."/>
            <person name="Woyke T."/>
            <person name="Jebbar M."/>
        </authorList>
    </citation>
    <scope>NUCLEOTIDE SEQUENCE [LARGE SCALE GENOMIC DNA]</scope>
    <source>
        <strain evidence="4">DSM 14283 / JCM 11233 / KA3</strain>
    </source>
</reference>
<dbReference type="PROSITE" id="PS51178">
    <property type="entry name" value="PASTA"/>
    <property type="match status" value="2"/>
</dbReference>
<dbReference type="Proteomes" id="UP000007161">
    <property type="component" value="Chromosome"/>
</dbReference>
<dbReference type="SUPFAM" id="SSF54184">
    <property type="entry name" value="Penicillin-binding protein 2x (pbp-2x), c-terminal domain"/>
    <property type="match status" value="1"/>
</dbReference>